<reference evidence="2 3" key="1">
    <citation type="submission" date="2020-08" db="EMBL/GenBank/DDBJ databases">
        <title>Sequencing the genomes of 1000 actinobacteria strains.</title>
        <authorList>
            <person name="Klenk H.-P."/>
        </authorList>
    </citation>
    <scope>NUCLEOTIDE SEQUENCE [LARGE SCALE GENOMIC DNA]</scope>
    <source>
        <strain evidence="2 3">DSM 44230</strain>
    </source>
</reference>
<feature type="compositionally biased region" description="Pro residues" evidence="1">
    <location>
        <begin position="187"/>
        <end position="197"/>
    </location>
</feature>
<protein>
    <submittedName>
        <fullName evidence="2">Uncharacterized protein</fullName>
    </submittedName>
</protein>
<name>A0A7W7CH91_9PSEU</name>
<dbReference type="RefSeq" id="WP_185007082.1">
    <property type="nucleotide sequence ID" value="NZ_BAAAUI010000030.1"/>
</dbReference>
<sequence>MTDLDCYVEAIATGTLLGIDRHWGPAQVDALLGGEGPDGLNISTHHWWRDYGLAEIFWGRASIAEHWTGHHFSLQLHRLPGDWCRPNEMLTARHGEFRQRTRFTDLQAALAQRDIPLVQRPYVDDDYLQFEQPASGTTLLVLNHHPAPDPDYPDLGFGDVYSISSSAHPRHLPLGNAPRETSTHQPPTAPTLPPSSPPTLSSSSTSSPTSTSSPSLSSTPSSAPAPRPTEPSPPSPPLELPSPTPDEFVRQALAAVPLTPAQTRWADPTVRGPQLPDQLLTREIIATAARYRRRVTNPAIAADLAEWLTLWPELR</sequence>
<proteinExistence type="predicted"/>
<evidence type="ECO:0000313" key="2">
    <source>
        <dbReference type="EMBL" id="MBB4680927.1"/>
    </source>
</evidence>
<evidence type="ECO:0000313" key="3">
    <source>
        <dbReference type="Proteomes" id="UP000533598"/>
    </source>
</evidence>
<feature type="compositionally biased region" description="Pro residues" evidence="1">
    <location>
        <begin position="223"/>
        <end position="244"/>
    </location>
</feature>
<dbReference type="AlphaFoldDB" id="A0A7W7CH91"/>
<comment type="caution">
    <text evidence="2">The sequence shown here is derived from an EMBL/GenBank/DDBJ whole genome shotgun (WGS) entry which is preliminary data.</text>
</comment>
<organism evidence="2 3">
    <name type="scientific">Crossiella cryophila</name>
    <dbReference type="NCBI Taxonomy" id="43355"/>
    <lineage>
        <taxon>Bacteria</taxon>
        <taxon>Bacillati</taxon>
        <taxon>Actinomycetota</taxon>
        <taxon>Actinomycetes</taxon>
        <taxon>Pseudonocardiales</taxon>
        <taxon>Pseudonocardiaceae</taxon>
        <taxon>Crossiella</taxon>
    </lineage>
</organism>
<keyword evidence="3" id="KW-1185">Reference proteome</keyword>
<dbReference type="Proteomes" id="UP000533598">
    <property type="component" value="Unassembled WGS sequence"/>
</dbReference>
<accession>A0A7W7CH91</accession>
<feature type="region of interest" description="Disordered" evidence="1">
    <location>
        <begin position="168"/>
        <end position="245"/>
    </location>
</feature>
<feature type="compositionally biased region" description="Low complexity" evidence="1">
    <location>
        <begin position="198"/>
        <end position="222"/>
    </location>
</feature>
<gene>
    <name evidence="2" type="ORF">HNR67_007045</name>
</gene>
<dbReference type="EMBL" id="JACHMH010000001">
    <property type="protein sequence ID" value="MBB4680927.1"/>
    <property type="molecule type" value="Genomic_DNA"/>
</dbReference>
<evidence type="ECO:0000256" key="1">
    <source>
        <dbReference type="SAM" id="MobiDB-lite"/>
    </source>
</evidence>